<feature type="domain" description="CCHC-type" evidence="2">
    <location>
        <begin position="161"/>
        <end position="177"/>
    </location>
</feature>
<organism evidence="3">
    <name type="scientific">Tanacetum cinerariifolium</name>
    <name type="common">Dalmatian daisy</name>
    <name type="synonym">Chrysanthemum cinerariifolium</name>
    <dbReference type="NCBI Taxonomy" id="118510"/>
    <lineage>
        <taxon>Eukaryota</taxon>
        <taxon>Viridiplantae</taxon>
        <taxon>Streptophyta</taxon>
        <taxon>Embryophyta</taxon>
        <taxon>Tracheophyta</taxon>
        <taxon>Spermatophyta</taxon>
        <taxon>Magnoliopsida</taxon>
        <taxon>eudicotyledons</taxon>
        <taxon>Gunneridae</taxon>
        <taxon>Pentapetalae</taxon>
        <taxon>asterids</taxon>
        <taxon>campanulids</taxon>
        <taxon>Asterales</taxon>
        <taxon>Asteraceae</taxon>
        <taxon>Asteroideae</taxon>
        <taxon>Anthemideae</taxon>
        <taxon>Anthemidinae</taxon>
        <taxon>Tanacetum</taxon>
    </lineage>
</organism>
<dbReference type="PANTHER" id="PTHR15503">
    <property type="entry name" value="LDOC1 RELATED"/>
    <property type="match status" value="1"/>
</dbReference>
<dbReference type="SUPFAM" id="SSF57756">
    <property type="entry name" value="Retrovirus zinc finger-like domains"/>
    <property type="match status" value="1"/>
</dbReference>
<keyword evidence="1" id="KW-0479">Metal-binding</keyword>
<dbReference type="AlphaFoldDB" id="A0A699K492"/>
<feature type="non-terminal residue" evidence="3">
    <location>
        <position position="484"/>
    </location>
</feature>
<feature type="domain" description="CCHC-type" evidence="2">
    <location>
        <begin position="192"/>
        <end position="207"/>
    </location>
</feature>
<proteinExistence type="predicted"/>
<dbReference type="InterPro" id="IPR032567">
    <property type="entry name" value="RTL1-rel"/>
</dbReference>
<dbReference type="SMART" id="SM00343">
    <property type="entry name" value="ZnF_C2HC"/>
    <property type="match status" value="2"/>
</dbReference>
<accession>A0A699K492</accession>
<dbReference type="InterPro" id="IPR043502">
    <property type="entry name" value="DNA/RNA_pol_sf"/>
</dbReference>
<dbReference type="PROSITE" id="PS50158">
    <property type="entry name" value="ZF_CCHC"/>
    <property type="match status" value="2"/>
</dbReference>
<dbReference type="EMBL" id="BKCJ010475131">
    <property type="protein sequence ID" value="GFA71993.1"/>
    <property type="molecule type" value="Genomic_DNA"/>
</dbReference>
<comment type="caution">
    <text evidence="3">The sequence shown here is derived from an EMBL/GenBank/DDBJ whole genome shotgun (WGS) entry which is preliminary data.</text>
</comment>
<dbReference type="PANTHER" id="PTHR15503:SF45">
    <property type="entry name" value="RNA-DIRECTED DNA POLYMERASE HOMOLOG"/>
    <property type="match status" value="1"/>
</dbReference>
<name>A0A699K492_TANCI</name>
<reference evidence="3" key="1">
    <citation type="journal article" date="2019" name="Sci. Rep.">
        <title>Draft genome of Tanacetum cinerariifolium, the natural source of mosquito coil.</title>
        <authorList>
            <person name="Yamashiro T."/>
            <person name="Shiraishi A."/>
            <person name="Satake H."/>
            <person name="Nakayama K."/>
        </authorList>
    </citation>
    <scope>NUCLEOTIDE SEQUENCE</scope>
</reference>
<dbReference type="Gene3D" id="4.10.60.10">
    <property type="entry name" value="Zinc finger, CCHC-type"/>
    <property type="match status" value="1"/>
</dbReference>
<keyword evidence="1" id="KW-0863">Zinc-finger</keyword>
<dbReference type="Gene3D" id="3.30.70.270">
    <property type="match status" value="1"/>
</dbReference>
<dbReference type="InterPro" id="IPR036875">
    <property type="entry name" value="Znf_CCHC_sf"/>
</dbReference>
<dbReference type="Pfam" id="PF08284">
    <property type="entry name" value="RVP_2"/>
    <property type="match status" value="1"/>
</dbReference>
<dbReference type="SUPFAM" id="SSF56672">
    <property type="entry name" value="DNA/RNA polymerases"/>
    <property type="match status" value="1"/>
</dbReference>
<dbReference type="InterPro" id="IPR001878">
    <property type="entry name" value="Znf_CCHC"/>
</dbReference>
<evidence type="ECO:0000259" key="2">
    <source>
        <dbReference type="PROSITE" id="PS50158"/>
    </source>
</evidence>
<protein>
    <recommendedName>
        <fullName evidence="2">CCHC-type domain-containing protein</fullName>
    </recommendedName>
</protein>
<dbReference type="GO" id="GO:0003676">
    <property type="term" value="F:nucleic acid binding"/>
    <property type="evidence" value="ECO:0007669"/>
    <property type="project" value="InterPro"/>
</dbReference>
<sequence length="484" mass="54617">MTKDSVDAAIAAEQARQANVRNDASGSGPVRGQDAAPAVHECTFAGFMKCNPAIFCGVEGAVELQIWFEKTKSVFEISECVEGKNVKFIAVTPKGPALTWWKTNVKEYDVVAYTYRFNELALIYPRMVEPENRKLEMQGFWNERIKSGRAFKVEIVVCTIKCHKCGKFGHKVRYCKEKSVATKDNAQLILTCYDCGKQGHTRNRCPKKVKKEEVGEARGRAYAIKDAEPHGLNVVTGTFLLNNRYAFVLFDLGFDRSFVDTRFSVMLDIDPIKIGASYEVELADERVASTNTILKCCTLNLKVVRIPYGNEMLIVESDKGVSRLKVISCIKARKYVERGCHLFLTHVTESKLKEKRIEDVPVIRDFPEVFLEESLAPSEMKELSVQLQELLEKGFIRPSSSSWGASVLFVNKKDGSFRMCIDYRELNKLTVKNCYPLSRIDDLFDQLQDSIQFLGHVIDHSGVLVDPAKIKAIKSWVASTTPME</sequence>
<dbReference type="GO" id="GO:0008270">
    <property type="term" value="F:zinc ion binding"/>
    <property type="evidence" value="ECO:0007669"/>
    <property type="project" value="UniProtKB-KW"/>
</dbReference>
<keyword evidence="1" id="KW-0862">Zinc</keyword>
<evidence type="ECO:0000313" key="3">
    <source>
        <dbReference type="EMBL" id="GFA71993.1"/>
    </source>
</evidence>
<gene>
    <name evidence="3" type="ORF">Tci_643965</name>
</gene>
<evidence type="ECO:0000256" key="1">
    <source>
        <dbReference type="PROSITE-ProRule" id="PRU00047"/>
    </source>
</evidence>
<dbReference type="InterPro" id="IPR043128">
    <property type="entry name" value="Rev_trsase/Diguanyl_cyclase"/>
</dbReference>
<dbReference type="Gene3D" id="3.10.10.10">
    <property type="entry name" value="HIV Type 1 Reverse Transcriptase, subunit A, domain 1"/>
    <property type="match status" value="1"/>
</dbReference>